<organism evidence="2 3">
    <name type="scientific">Chitinophaga rupis</name>
    <dbReference type="NCBI Taxonomy" id="573321"/>
    <lineage>
        <taxon>Bacteria</taxon>
        <taxon>Pseudomonadati</taxon>
        <taxon>Bacteroidota</taxon>
        <taxon>Chitinophagia</taxon>
        <taxon>Chitinophagales</taxon>
        <taxon>Chitinophagaceae</taxon>
        <taxon>Chitinophaga</taxon>
    </lineage>
</organism>
<evidence type="ECO:0000256" key="1">
    <source>
        <dbReference type="SAM" id="Phobius"/>
    </source>
</evidence>
<feature type="transmembrane region" description="Helical" evidence="1">
    <location>
        <begin position="15"/>
        <end position="36"/>
    </location>
</feature>
<keyword evidence="1" id="KW-0812">Transmembrane</keyword>
<name>A0A1H7KJ27_9BACT</name>
<gene>
    <name evidence="2" type="ORF">SAMN04488505_1011021</name>
</gene>
<dbReference type="STRING" id="573321.SAMN04488505_1011021"/>
<sequence length="38" mass="4206">MHPQKKIPAPASKTMYYLLVGAVAVSLLAQLLVQFLKH</sequence>
<dbReference type="Proteomes" id="UP000198984">
    <property type="component" value="Unassembled WGS sequence"/>
</dbReference>
<dbReference type="AlphaFoldDB" id="A0A1H7KJ27"/>
<keyword evidence="3" id="KW-1185">Reference proteome</keyword>
<accession>A0A1H7KJ27</accession>
<dbReference type="EMBL" id="FOBB01000001">
    <property type="protein sequence ID" value="SEK85927.1"/>
    <property type="molecule type" value="Genomic_DNA"/>
</dbReference>
<keyword evidence="1" id="KW-1133">Transmembrane helix</keyword>
<protein>
    <submittedName>
        <fullName evidence="2">Uncharacterized protein</fullName>
    </submittedName>
</protein>
<reference evidence="2 3" key="1">
    <citation type="submission" date="2016-10" db="EMBL/GenBank/DDBJ databases">
        <authorList>
            <person name="de Groot N.N."/>
        </authorList>
    </citation>
    <scope>NUCLEOTIDE SEQUENCE [LARGE SCALE GENOMIC DNA]</scope>
    <source>
        <strain evidence="2 3">DSM 21039</strain>
    </source>
</reference>
<proteinExistence type="predicted"/>
<keyword evidence="1" id="KW-0472">Membrane</keyword>
<evidence type="ECO:0000313" key="2">
    <source>
        <dbReference type="EMBL" id="SEK85927.1"/>
    </source>
</evidence>
<evidence type="ECO:0000313" key="3">
    <source>
        <dbReference type="Proteomes" id="UP000198984"/>
    </source>
</evidence>